<dbReference type="SUPFAM" id="SSF53756">
    <property type="entry name" value="UDP-Glycosyltransferase/glycogen phosphorylase"/>
    <property type="match status" value="1"/>
</dbReference>
<gene>
    <name evidence="3" type="ORF">H7849_14870</name>
</gene>
<protein>
    <submittedName>
        <fullName evidence="3">Trehalose-6-phosphate synthase</fullName>
    </submittedName>
</protein>
<dbReference type="GO" id="GO:0003825">
    <property type="term" value="F:alpha,alpha-trehalose-phosphate synthase (UDP-forming) activity"/>
    <property type="evidence" value="ECO:0007669"/>
    <property type="project" value="TreeGrafter"/>
</dbReference>
<dbReference type="Pfam" id="PF00982">
    <property type="entry name" value="Glyco_transf_20"/>
    <property type="match status" value="1"/>
</dbReference>
<comment type="similarity">
    <text evidence="1">Belongs to the glycosyltransferase 20 family.</text>
</comment>
<dbReference type="GO" id="GO:0005992">
    <property type="term" value="P:trehalose biosynthetic process"/>
    <property type="evidence" value="ECO:0007669"/>
    <property type="project" value="InterPro"/>
</dbReference>
<reference evidence="3 4" key="1">
    <citation type="submission" date="2020-08" db="EMBL/GenBank/DDBJ databases">
        <title>Edaphobacter telluris sp. nov. and Acidobacterium dinghuensis sp. nov., two acidobacteria isolated from forest soil.</title>
        <authorList>
            <person name="Fu J."/>
            <person name="Qiu L."/>
        </authorList>
    </citation>
    <scope>NUCLEOTIDE SEQUENCE [LARGE SCALE GENOMIC DNA]</scope>
    <source>
        <strain evidence="3">4Y35</strain>
    </source>
</reference>
<dbReference type="CDD" id="cd03788">
    <property type="entry name" value="GT20_TPS"/>
    <property type="match status" value="1"/>
</dbReference>
<evidence type="ECO:0000313" key="4">
    <source>
        <dbReference type="Proteomes" id="UP000515312"/>
    </source>
</evidence>
<dbReference type="Gene3D" id="3.40.50.2000">
    <property type="entry name" value="Glycogen Phosphorylase B"/>
    <property type="match status" value="2"/>
</dbReference>
<evidence type="ECO:0000256" key="1">
    <source>
        <dbReference type="ARBA" id="ARBA00008799"/>
    </source>
</evidence>
<dbReference type="EMBL" id="CP060394">
    <property type="protein sequence ID" value="QNI35005.1"/>
    <property type="molecule type" value="Genomic_DNA"/>
</dbReference>
<keyword evidence="4" id="KW-1185">Reference proteome</keyword>
<dbReference type="Proteomes" id="UP000515312">
    <property type="component" value="Chromosome"/>
</dbReference>
<feature type="transmembrane region" description="Helical" evidence="2">
    <location>
        <begin position="155"/>
        <end position="178"/>
    </location>
</feature>
<accession>A0A7G8BR35</accession>
<dbReference type="AlphaFoldDB" id="A0A7G8BR35"/>
<dbReference type="PANTHER" id="PTHR10788">
    <property type="entry name" value="TREHALOSE-6-PHOSPHATE SYNTHASE"/>
    <property type="match status" value="1"/>
</dbReference>
<proteinExistence type="inferred from homology"/>
<name>A0A7G8BR35_9BACT</name>
<dbReference type="PANTHER" id="PTHR10788:SF106">
    <property type="entry name" value="BCDNA.GH08860"/>
    <property type="match status" value="1"/>
</dbReference>
<feature type="transmembrane region" description="Helical" evidence="2">
    <location>
        <begin position="121"/>
        <end position="143"/>
    </location>
</feature>
<evidence type="ECO:0000256" key="2">
    <source>
        <dbReference type="SAM" id="Phobius"/>
    </source>
</evidence>
<organism evidence="3 4">
    <name type="scientific">Alloacidobacterium dinghuense</name>
    <dbReference type="NCBI Taxonomy" id="2763107"/>
    <lineage>
        <taxon>Bacteria</taxon>
        <taxon>Pseudomonadati</taxon>
        <taxon>Acidobacteriota</taxon>
        <taxon>Terriglobia</taxon>
        <taxon>Terriglobales</taxon>
        <taxon>Acidobacteriaceae</taxon>
        <taxon>Alloacidobacterium</taxon>
    </lineage>
</organism>
<keyword evidence="2" id="KW-1133">Transmembrane helix</keyword>
<keyword evidence="2" id="KW-0812">Transmembrane</keyword>
<evidence type="ECO:0000313" key="3">
    <source>
        <dbReference type="EMBL" id="QNI35005.1"/>
    </source>
</evidence>
<keyword evidence="2" id="KW-0472">Membrane</keyword>
<sequence>MALIIGVTMVSVVSSWYQVRTEKDALRFDLERKAETFGESLAANAESYLQNGDKPGLESMIERFSNRDHLVGIGIYDTEFFPLAVSPDLSTVVPAIPQALKEAILHNRPETIYTRVHFKRLYILAAPLHAINNGVAGGMIVVYDTGYIRAQIFRVWGQAFVHIAGQVLVIVAITLLIVRWSLAGPIARAAQWMKTLRTDRHAAPPTAKDLDFLQPLAREVAPLAESMRQARAAAEIEARLRNTNESLWTAQRLADHVRTKLDGSNLFVVSNREPYIHNRQGNEITVTVPASGLVTAIEPILCACEGTWIAQGSGSADRETVDSRDRLQVPPDNPKYTLRRVWLSEKEEEGYYYGFANEGLWPLCHMAHTRPIFRASDWEDYNTVNARFADALAEEIAEEEHPVVLIQDYHFALLPRMVKDRIPHARVAIFWHIPWPNPEAFSICPWQQELLDGLLGADIIGFHVQAHCNNFLSTVDRVLEARVDWEHFAVRRRNHWSAVLPFPISVDFLEAENISPDNDTADERSALIAELGIGTTFLGVGVDRMDYTKGIIERFLAVESFLERHPRYQGKFTFVQIGAPTRSRIPRYADFQKEVENEANRINERFRRGKWRPIVLLNRQHSHEEVRRYYRVAHLCMVTSLHDGMNLVAKEYVAAREDERGVLILSLFTGAARDLRDAIIVNPYDTEATGEAIAQALEMDISEVVDRMQRMRRSVKEHNIYWWAGSLIGDLCDLRLGRDMVSKTTPNETRRAN</sequence>
<dbReference type="InterPro" id="IPR001830">
    <property type="entry name" value="Glyco_trans_20"/>
</dbReference>
<dbReference type="KEGG" id="adin:H7849_14870"/>